<feature type="domain" description="Glucose dehydrogenase C-terminal" evidence="6">
    <location>
        <begin position="146"/>
        <end position="347"/>
    </location>
</feature>
<evidence type="ECO:0000256" key="4">
    <source>
        <dbReference type="ARBA" id="ARBA00023002"/>
    </source>
</evidence>
<keyword evidence="3" id="KW-0862">Zinc</keyword>
<evidence type="ECO:0000256" key="2">
    <source>
        <dbReference type="ARBA" id="ARBA00022723"/>
    </source>
</evidence>
<comment type="cofactor">
    <cofactor evidence="1">
        <name>Zn(2+)</name>
        <dbReference type="ChEBI" id="CHEBI:29105"/>
    </cofactor>
</comment>
<evidence type="ECO:0000259" key="5">
    <source>
        <dbReference type="Pfam" id="PF08240"/>
    </source>
</evidence>
<dbReference type="InterPro" id="IPR031640">
    <property type="entry name" value="Glu_dehyd_C"/>
</dbReference>
<keyword evidence="4" id="KW-0560">Oxidoreductase</keyword>
<evidence type="ECO:0000313" key="7">
    <source>
        <dbReference type="EMBL" id="GAA3710244.1"/>
    </source>
</evidence>
<keyword evidence="8" id="KW-1185">Reference proteome</keyword>
<dbReference type="Gene3D" id="3.90.180.10">
    <property type="entry name" value="Medium-chain alcohol dehydrogenases, catalytic domain"/>
    <property type="match status" value="1"/>
</dbReference>
<dbReference type="Proteomes" id="UP001500902">
    <property type="component" value="Unassembled WGS sequence"/>
</dbReference>
<dbReference type="Pfam" id="PF08240">
    <property type="entry name" value="ADH_N"/>
    <property type="match status" value="1"/>
</dbReference>
<accession>A0ABP7DTY1</accession>
<dbReference type="InterPro" id="IPR036291">
    <property type="entry name" value="NAD(P)-bd_dom_sf"/>
</dbReference>
<dbReference type="CDD" id="cd08230">
    <property type="entry name" value="glucose_DH"/>
    <property type="match status" value="1"/>
</dbReference>
<dbReference type="SUPFAM" id="SSF51735">
    <property type="entry name" value="NAD(P)-binding Rossmann-fold domains"/>
    <property type="match status" value="1"/>
</dbReference>
<protein>
    <submittedName>
        <fullName evidence="7">Glucose 1-dehydrogenase</fullName>
    </submittedName>
</protein>
<comment type="caution">
    <text evidence="7">The sequence shown here is derived from an EMBL/GenBank/DDBJ whole genome shotgun (WGS) entry which is preliminary data.</text>
</comment>
<dbReference type="Pfam" id="PF16912">
    <property type="entry name" value="Glu_dehyd_C"/>
    <property type="match status" value="1"/>
</dbReference>
<evidence type="ECO:0000259" key="6">
    <source>
        <dbReference type="Pfam" id="PF16912"/>
    </source>
</evidence>
<evidence type="ECO:0000256" key="1">
    <source>
        <dbReference type="ARBA" id="ARBA00001947"/>
    </source>
</evidence>
<evidence type="ECO:0000256" key="3">
    <source>
        <dbReference type="ARBA" id="ARBA00022833"/>
    </source>
</evidence>
<dbReference type="InterPro" id="IPR013154">
    <property type="entry name" value="ADH-like_N"/>
</dbReference>
<dbReference type="PANTHER" id="PTHR43189:SF2">
    <property type="entry name" value="GLUCOSE 1-DEHYDROGENASE"/>
    <property type="match status" value="1"/>
</dbReference>
<organism evidence="7 8">
    <name type="scientific">Nonomuraea antimicrobica</name>
    <dbReference type="NCBI Taxonomy" id="561173"/>
    <lineage>
        <taxon>Bacteria</taxon>
        <taxon>Bacillati</taxon>
        <taxon>Actinomycetota</taxon>
        <taxon>Actinomycetes</taxon>
        <taxon>Streptosporangiales</taxon>
        <taxon>Streptosporangiaceae</taxon>
        <taxon>Nonomuraea</taxon>
    </lineage>
</organism>
<name>A0ABP7DTY1_9ACTN</name>
<feature type="domain" description="Alcohol dehydrogenase-like N-terminal" evidence="5">
    <location>
        <begin position="25"/>
        <end position="139"/>
    </location>
</feature>
<gene>
    <name evidence="7" type="ORF">GCM10022224_089660</name>
</gene>
<keyword evidence="2" id="KW-0479">Metal-binding</keyword>
<dbReference type="SUPFAM" id="SSF50129">
    <property type="entry name" value="GroES-like"/>
    <property type="match status" value="1"/>
</dbReference>
<reference evidence="8" key="1">
    <citation type="journal article" date="2019" name="Int. J. Syst. Evol. Microbiol.">
        <title>The Global Catalogue of Microorganisms (GCM) 10K type strain sequencing project: providing services to taxonomists for standard genome sequencing and annotation.</title>
        <authorList>
            <consortium name="The Broad Institute Genomics Platform"/>
            <consortium name="The Broad Institute Genome Sequencing Center for Infectious Disease"/>
            <person name="Wu L."/>
            <person name="Ma J."/>
        </authorList>
    </citation>
    <scope>NUCLEOTIDE SEQUENCE [LARGE SCALE GENOMIC DNA]</scope>
    <source>
        <strain evidence="8">JCM 16904</strain>
    </source>
</reference>
<dbReference type="Gene3D" id="3.40.50.720">
    <property type="entry name" value="NAD(P)-binding Rossmann-like Domain"/>
    <property type="match status" value="1"/>
</dbReference>
<proteinExistence type="predicted"/>
<evidence type="ECO:0000313" key="8">
    <source>
        <dbReference type="Proteomes" id="UP001500902"/>
    </source>
</evidence>
<dbReference type="EMBL" id="BAAAZP010000206">
    <property type="protein sequence ID" value="GAA3710244.1"/>
    <property type="molecule type" value="Genomic_DNA"/>
</dbReference>
<sequence>MRALTFEPGVRDTLEVREAPEPVPGQGELLVQGLALGVCGTDRELVRGGYGRPPPGGRRMIIGHESLGRVLESPEGSAFSPGDLVVGVVRRPDPVPCGACCRGEFDMCRNDRYTERGIRERDGYGSERWTVEAGYAVRLDPSLEGVGVLAEPTSVVAKAWEQIDRIGSRAWFEPRRLLVTGAGPIGLLAALLGRQRGLEVHVLDRAGPGLKSSLVEELGGTYHSASSLEAFAAAEPDVIIECTGAGRLVIDAMTAVSAAGIVCLCGLSAGGRTHRVDAGEINRDLVLENSVVFGTVSGNLRHFRDATTALAKADLGWLERLITRRVPLSRALEAFQPADDVKAVIDLTS</sequence>
<dbReference type="PANTHER" id="PTHR43189">
    <property type="entry name" value="ZINC-TYPE ALCOHOL DEHYDROGENASE-LIKE PROTEIN C1198.01-RELATED"/>
    <property type="match status" value="1"/>
</dbReference>
<dbReference type="InterPro" id="IPR011032">
    <property type="entry name" value="GroES-like_sf"/>
</dbReference>
<dbReference type="RefSeq" id="WP_344893477.1">
    <property type="nucleotide sequence ID" value="NZ_BAAAZP010000206.1"/>
</dbReference>